<dbReference type="Proteomes" id="UP000010953">
    <property type="component" value="Unassembled WGS sequence"/>
</dbReference>
<proteinExistence type="predicted"/>
<dbReference type="InParanoid" id="M7X3Q1"/>
<gene>
    <name evidence="1" type="ORF">C943_01382</name>
</gene>
<protein>
    <submittedName>
        <fullName evidence="1">Uncharacterized protein</fullName>
    </submittedName>
</protein>
<dbReference type="AlphaFoldDB" id="M7X3Q1"/>
<dbReference type="STRING" id="1239962.C943_01382"/>
<evidence type="ECO:0000313" key="2">
    <source>
        <dbReference type="Proteomes" id="UP000010953"/>
    </source>
</evidence>
<organism evidence="1 2">
    <name type="scientific">Mariniradius saccharolyticus AK6</name>
    <dbReference type="NCBI Taxonomy" id="1239962"/>
    <lineage>
        <taxon>Bacteria</taxon>
        <taxon>Pseudomonadati</taxon>
        <taxon>Bacteroidota</taxon>
        <taxon>Cytophagia</taxon>
        <taxon>Cytophagales</taxon>
        <taxon>Cyclobacteriaceae</taxon>
        <taxon>Mariniradius</taxon>
    </lineage>
</organism>
<accession>M7X3Q1</accession>
<comment type="caution">
    <text evidence="1">The sequence shown here is derived from an EMBL/GenBank/DDBJ whole genome shotgun (WGS) entry which is preliminary data.</text>
</comment>
<dbReference type="EMBL" id="AMZY02000014">
    <property type="protein sequence ID" value="EMS32120.1"/>
    <property type="molecule type" value="Genomic_DNA"/>
</dbReference>
<keyword evidence="2" id="KW-1185">Reference proteome</keyword>
<dbReference type="RefSeq" id="WP_008629225.1">
    <property type="nucleotide sequence ID" value="NZ_AMZY02000014.1"/>
</dbReference>
<reference evidence="1" key="1">
    <citation type="submission" date="2013-01" db="EMBL/GenBank/DDBJ databases">
        <title>Genome assembly of Mariniradius saccharolyticus AK6.</title>
        <authorList>
            <person name="Vaidya B."/>
            <person name="Khatri I."/>
            <person name="Tanuku N.R.S."/>
            <person name="Subramanian S."/>
            <person name="Pinnaka A."/>
        </authorList>
    </citation>
    <scope>NUCLEOTIDE SEQUENCE [LARGE SCALE GENOMIC DNA]</scope>
    <source>
        <strain evidence="1">AK6</strain>
    </source>
</reference>
<sequence>MGLKEEDYVEIYRSCIGGEIHWIYGGVISKLETSNPTLVIEEFLAAFKYLYANRRIRLFEVMRFGGEKVFKKDKYYAVAYWEDDPDLIVSIIRKWMLSQNVDWNEAYTYKFFDLPGIEWFKEDGEVFYMFDDGIWDRLDELNGKTD</sequence>
<name>M7X3Q1_9BACT</name>
<evidence type="ECO:0000313" key="1">
    <source>
        <dbReference type="EMBL" id="EMS32120.1"/>
    </source>
</evidence>